<evidence type="ECO:0000259" key="1">
    <source>
        <dbReference type="Pfam" id="PF13175"/>
    </source>
</evidence>
<protein>
    <recommendedName>
        <fullName evidence="1">Endonuclease GajA/Old nuclease/RecF-like AAA domain-containing protein</fullName>
    </recommendedName>
</protein>
<proteinExistence type="predicted"/>
<accession>X1UFU2</accession>
<dbReference type="AlphaFoldDB" id="X1UFU2"/>
<gene>
    <name evidence="2" type="ORF">S12H4_27611</name>
</gene>
<dbReference type="SUPFAM" id="SSF52540">
    <property type="entry name" value="P-loop containing nucleoside triphosphate hydrolases"/>
    <property type="match status" value="1"/>
</dbReference>
<dbReference type="Pfam" id="PF13175">
    <property type="entry name" value="AAA_15"/>
    <property type="match status" value="1"/>
</dbReference>
<comment type="caution">
    <text evidence="2">The sequence shown here is derived from an EMBL/GenBank/DDBJ whole genome shotgun (WGS) entry which is preliminary data.</text>
</comment>
<dbReference type="InterPro" id="IPR051396">
    <property type="entry name" value="Bact_Antivir_Def_Nuclease"/>
</dbReference>
<organism evidence="2">
    <name type="scientific">marine sediment metagenome</name>
    <dbReference type="NCBI Taxonomy" id="412755"/>
    <lineage>
        <taxon>unclassified sequences</taxon>
        <taxon>metagenomes</taxon>
        <taxon>ecological metagenomes</taxon>
    </lineage>
</organism>
<evidence type="ECO:0000313" key="2">
    <source>
        <dbReference type="EMBL" id="GAI98740.1"/>
    </source>
</evidence>
<reference evidence="2" key="1">
    <citation type="journal article" date="2014" name="Front. Microbiol.">
        <title>High frequency of phylogenetically diverse reductive dehalogenase-homologous genes in deep subseafloor sedimentary metagenomes.</title>
        <authorList>
            <person name="Kawai M."/>
            <person name="Futagami T."/>
            <person name="Toyoda A."/>
            <person name="Takaki Y."/>
            <person name="Nishi S."/>
            <person name="Hori S."/>
            <person name="Arai W."/>
            <person name="Tsubouchi T."/>
            <person name="Morono Y."/>
            <person name="Uchiyama I."/>
            <person name="Ito T."/>
            <person name="Fujiyama A."/>
            <person name="Inagaki F."/>
            <person name="Takami H."/>
        </authorList>
    </citation>
    <scope>NUCLEOTIDE SEQUENCE</scope>
    <source>
        <strain evidence="2">Expedition CK06-06</strain>
    </source>
</reference>
<dbReference type="PANTHER" id="PTHR43581">
    <property type="entry name" value="ATP/GTP PHOSPHATASE"/>
    <property type="match status" value="1"/>
</dbReference>
<dbReference type="Gene3D" id="3.40.50.300">
    <property type="entry name" value="P-loop containing nucleotide triphosphate hydrolases"/>
    <property type="match status" value="1"/>
</dbReference>
<feature type="non-terminal residue" evidence="2">
    <location>
        <position position="64"/>
    </location>
</feature>
<dbReference type="EMBL" id="BARW01015771">
    <property type="protein sequence ID" value="GAI98740.1"/>
    <property type="molecule type" value="Genomic_DNA"/>
</dbReference>
<dbReference type="InterPro" id="IPR027417">
    <property type="entry name" value="P-loop_NTPase"/>
</dbReference>
<dbReference type="InterPro" id="IPR041685">
    <property type="entry name" value="AAA_GajA/Old/RecF-like"/>
</dbReference>
<feature type="domain" description="Endonuclease GajA/Old nuclease/RecF-like AAA" evidence="1">
    <location>
        <begin position="10"/>
        <end position="58"/>
    </location>
</feature>
<name>X1UFU2_9ZZZZ</name>
<dbReference type="PANTHER" id="PTHR43581:SF4">
    <property type="entry name" value="ATP_GTP PHOSPHATASE"/>
    <property type="match status" value="1"/>
</dbReference>
<sequence length="64" mass="7386">MKLGFGRERMRISKVHIKNFRCILEREIEFEDLTTLVGPNGSGKSAVLRAIDLFYQTKTIVTQE</sequence>